<keyword evidence="5" id="KW-1185">Reference proteome</keyword>
<dbReference type="Pfam" id="PF00515">
    <property type="entry name" value="TPR_1"/>
    <property type="match status" value="1"/>
</dbReference>
<dbReference type="EMBL" id="OZ019894">
    <property type="protein sequence ID" value="CAK9216073.1"/>
    <property type="molecule type" value="Genomic_DNA"/>
</dbReference>
<dbReference type="SUPFAM" id="SSF82199">
    <property type="entry name" value="SET domain"/>
    <property type="match status" value="1"/>
</dbReference>
<reference evidence="4" key="1">
    <citation type="submission" date="2024-02" db="EMBL/GenBank/DDBJ databases">
        <authorList>
            <consortium name="ELIXIR-Norway"/>
            <consortium name="Elixir Norway"/>
        </authorList>
    </citation>
    <scope>NUCLEOTIDE SEQUENCE</scope>
</reference>
<evidence type="ECO:0000256" key="1">
    <source>
        <dbReference type="PROSITE-ProRule" id="PRU00339"/>
    </source>
</evidence>
<dbReference type="CDD" id="cd20071">
    <property type="entry name" value="SET_SMYD"/>
    <property type="match status" value="1"/>
</dbReference>
<gene>
    <name evidence="4" type="ORF">CSSPTR1EN2_LOCUS13222</name>
</gene>
<dbReference type="InterPro" id="IPR001214">
    <property type="entry name" value="SET_dom"/>
</dbReference>
<dbReference type="PROSITE" id="PS50280">
    <property type="entry name" value="SET"/>
    <property type="match status" value="1"/>
</dbReference>
<feature type="repeat" description="TPR" evidence="1">
    <location>
        <begin position="307"/>
        <end position="340"/>
    </location>
</feature>
<dbReference type="Gene3D" id="1.25.40.10">
    <property type="entry name" value="Tetratricopeptide repeat domain"/>
    <property type="match status" value="1"/>
</dbReference>
<dbReference type="SUPFAM" id="SSF48452">
    <property type="entry name" value="TPR-like"/>
    <property type="match status" value="1"/>
</dbReference>
<dbReference type="PROSITE" id="PS50005">
    <property type="entry name" value="TPR"/>
    <property type="match status" value="1"/>
</dbReference>
<dbReference type="PANTHER" id="PTHR47643:SF2">
    <property type="entry name" value="TPR DOMAIN PROTEIN (AFU_ORTHOLOGUE AFUA_5G12710)"/>
    <property type="match status" value="1"/>
</dbReference>
<evidence type="ECO:0000313" key="4">
    <source>
        <dbReference type="EMBL" id="CAK9216073.1"/>
    </source>
</evidence>
<sequence length="804" mass="89474">MESNEMGRELLNELGVLQLYGLDAYRAPSDRSLVEASLSRNKDGLLEAHIRFMRRFQELERDWQLMKLQDAGFSSSNGHESSGVVAAEAAKMSRKKQHQQQGLLPKGMTSIRLVELKVGKQHHGRVLYGVLCAEAFFLSLIQTLVEDEDGNAARVMIDDSSLDGSASWAKVQIRYRKGMKIAIRNPFLSDLPDESVALRVHSEDDVVILSEGPPLLPSEVNPPWTKLDAADLRTEGNRLFAKHDWAGAIDFYSKCIRKSLLSVSPAKQPQPPAPRGKKKKKPGSSNHAIPNKATVKSVALVDQDTVMLAYSNRAAAWMKLQHYEKALVDAEEALKLDPSHLKSIYRKGRALHALEQYEQACKWFSEALGLVSQDKDVKVALQKSEICLQQIQQGVYDLSKHLLSGCEGSLPECSDYVGPVEIRISATTGRRGLFVTRDVGVGELLLVSNALAIVRSDTTSLENFEACPSRSNASFRDDLLVKIYCLVLKSPKWLQHLSCLSDSECPGNEKLPPMDLFRSGGKWGETKLHSAQDVSVRRVMGLLLQNAIDESGCCTQPALTKSSTKEQQGQFLGLWALPSFVNHSCTPTSARLHLGDALLLHASRQLEAGEEVTFTYVNSMLPLQIRQEFLEQDSWKFQCTCARCELETRLKESLEHIGKHFQSLWAVNETFIPGTSETLDMANIAIKVEHLLKANGSYAYEQQLIRASFFIAYWFGYLNLERMGKHALKLPPPEMVIDATTAAAPGDGNALVFAAFWLKKFEDQGASKLVVNDVQNRAMLIFKCLYGKQKSSVLKKLMRAQAAN</sequence>
<name>A0ABP0U9W0_9BRYO</name>
<organism evidence="4 5">
    <name type="scientific">Sphagnum troendelagicum</name>
    <dbReference type="NCBI Taxonomy" id="128251"/>
    <lineage>
        <taxon>Eukaryota</taxon>
        <taxon>Viridiplantae</taxon>
        <taxon>Streptophyta</taxon>
        <taxon>Embryophyta</taxon>
        <taxon>Bryophyta</taxon>
        <taxon>Sphagnophytina</taxon>
        <taxon>Sphagnopsida</taxon>
        <taxon>Sphagnales</taxon>
        <taxon>Sphagnaceae</taxon>
        <taxon>Sphagnum</taxon>
    </lineage>
</organism>
<feature type="domain" description="SET" evidence="3">
    <location>
        <begin position="418"/>
        <end position="617"/>
    </location>
</feature>
<evidence type="ECO:0000256" key="2">
    <source>
        <dbReference type="SAM" id="MobiDB-lite"/>
    </source>
</evidence>
<dbReference type="Proteomes" id="UP001497512">
    <property type="component" value="Chromosome 2"/>
</dbReference>
<dbReference type="InterPro" id="IPR011990">
    <property type="entry name" value="TPR-like_helical_dom_sf"/>
</dbReference>
<dbReference type="SMART" id="SM00028">
    <property type="entry name" value="TPR"/>
    <property type="match status" value="2"/>
</dbReference>
<dbReference type="InterPro" id="IPR053209">
    <property type="entry name" value="Gramillin-biosynth_MTr"/>
</dbReference>
<evidence type="ECO:0000313" key="5">
    <source>
        <dbReference type="Proteomes" id="UP001497512"/>
    </source>
</evidence>
<dbReference type="InterPro" id="IPR019734">
    <property type="entry name" value="TPR_rpt"/>
</dbReference>
<evidence type="ECO:0000259" key="3">
    <source>
        <dbReference type="PROSITE" id="PS50280"/>
    </source>
</evidence>
<dbReference type="PANTHER" id="PTHR47643">
    <property type="entry name" value="TPR DOMAIN PROTEIN (AFU_ORTHOLOGUE AFUA_5G12710)"/>
    <property type="match status" value="1"/>
</dbReference>
<proteinExistence type="predicted"/>
<dbReference type="InterPro" id="IPR046341">
    <property type="entry name" value="SET_dom_sf"/>
</dbReference>
<keyword evidence="1" id="KW-0802">TPR repeat</keyword>
<feature type="region of interest" description="Disordered" evidence="2">
    <location>
        <begin position="263"/>
        <end position="289"/>
    </location>
</feature>
<dbReference type="Gene3D" id="2.170.270.10">
    <property type="entry name" value="SET domain"/>
    <property type="match status" value="1"/>
</dbReference>
<dbReference type="Pfam" id="PF00856">
    <property type="entry name" value="SET"/>
    <property type="match status" value="1"/>
</dbReference>
<accession>A0ABP0U9W0</accession>
<protein>
    <recommendedName>
        <fullName evidence="3">SET domain-containing protein</fullName>
    </recommendedName>
</protein>